<reference evidence="2 3" key="1">
    <citation type="journal article" date="2016" name="Int. J. Syst. Evol. Microbiol.">
        <title>Description of Comamonas sediminis sp. nov., isolated from lagoon sediments.</title>
        <authorList>
            <person name="Subhash Y."/>
            <person name="Bang J.J."/>
            <person name="You T.H."/>
            <person name="Lee S.S."/>
        </authorList>
    </citation>
    <scope>NUCLEOTIDE SEQUENCE [LARGE SCALE GENOMIC DNA]</scope>
    <source>
        <strain evidence="2 3">JCM 31169</strain>
    </source>
</reference>
<evidence type="ECO:0000313" key="3">
    <source>
        <dbReference type="Proteomes" id="UP001562178"/>
    </source>
</evidence>
<comment type="caution">
    <text evidence="2">The sequence shown here is derived from an EMBL/GenBank/DDBJ whole genome shotgun (WGS) entry which is preliminary data.</text>
</comment>
<gene>
    <name evidence="2" type="ORF">AB7A72_04400</name>
</gene>
<dbReference type="Proteomes" id="UP001562178">
    <property type="component" value="Unassembled WGS sequence"/>
</dbReference>
<evidence type="ECO:0000259" key="1">
    <source>
        <dbReference type="SMART" id="SM00052"/>
    </source>
</evidence>
<dbReference type="Gene3D" id="3.20.20.450">
    <property type="entry name" value="EAL domain"/>
    <property type="match status" value="1"/>
</dbReference>
<sequence>MQQTSAPSATPSSLATALVFTSPAPPIAWQPIKDADDTVIGHEIFNRSRTASAHTLESDLALTHAVLSHIEPAPLLGDGLLFLNTTFESLHGSHLDLLPAHQIVLEIPSLGHAASSEAMARRPALEALRARGFALAFNHSVLDSAYAPWHDLVNYLKIDFSVLSAERAVLMLQWARRISGATLIADKIESTAQLQLAKENKAHLLQGYAVSRPEPVPARVVLPSTADVAALAAVLSSQADAGALVELMQRRPALLFNLLRMAHSQALDARTPYQSLLTLIQAYSAEQLKAWETLLQAVATKIPQLPQIQYCEKVFPHQSAELAAKAQMRWPDAPAGSLQLMASALLLGHMLGMTVAQTADQLLPGALAQPVRLLASEWQAMLPALA</sequence>
<keyword evidence="3" id="KW-1185">Reference proteome</keyword>
<dbReference type="InterPro" id="IPR035919">
    <property type="entry name" value="EAL_sf"/>
</dbReference>
<proteinExistence type="predicted"/>
<name>A0ABV4AYC8_9BURK</name>
<dbReference type="RefSeq" id="WP_312834962.1">
    <property type="nucleotide sequence ID" value="NZ_JBGBDC010000002.1"/>
</dbReference>
<dbReference type="SMART" id="SM00052">
    <property type="entry name" value="EAL"/>
    <property type="match status" value="1"/>
</dbReference>
<dbReference type="SUPFAM" id="SSF141868">
    <property type="entry name" value="EAL domain-like"/>
    <property type="match status" value="1"/>
</dbReference>
<evidence type="ECO:0000313" key="2">
    <source>
        <dbReference type="EMBL" id="MEY2250232.1"/>
    </source>
</evidence>
<feature type="domain" description="EAL" evidence="1">
    <location>
        <begin position="6"/>
        <end position="218"/>
    </location>
</feature>
<protein>
    <submittedName>
        <fullName evidence="2">EAL domain-containing protein</fullName>
    </submittedName>
</protein>
<accession>A0ABV4AYC8</accession>
<dbReference type="EMBL" id="JBGBDC010000002">
    <property type="protein sequence ID" value="MEY2250232.1"/>
    <property type="molecule type" value="Genomic_DNA"/>
</dbReference>
<organism evidence="2 3">
    <name type="scientific">Comamonas sediminis</name>
    <dbReference type="NCBI Taxonomy" id="1783360"/>
    <lineage>
        <taxon>Bacteria</taxon>
        <taxon>Pseudomonadati</taxon>
        <taxon>Pseudomonadota</taxon>
        <taxon>Betaproteobacteria</taxon>
        <taxon>Burkholderiales</taxon>
        <taxon>Comamonadaceae</taxon>
        <taxon>Comamonas</taxon>
    </lineage>
</organism>
<dbReference type="InterPro" id="IPR001633">
    <property type="entry name" value="EAL_dom"/>
</dbReference>